<dbReference type="Pfam" id="PF18936">
    <property type="entry name" value="DUF5684"/>
    <property type="match status" value="1"/>
</dbReference>
<comment type="caution">
    <text evidence="2">The sequence shown here is derived from an EMBL/GenBank/DDBJ whole genome shotgun (WGS) entry which is preliminary data.</text>
</comment>
<feature type="transmembrane region" description="Helical" evidence="1">
    <location>
        <begin position="74"/>
        <end position="93"/>
    </location>
</feature>
<dbReference type="InterPro" id="IPR043739">
    <property type="entry name" value="DUF5684"/>
</dbReference>
<name>A0ABT4V0T4_9PSEU</name>
<keyword evidence="1" id="KW-0472">Membrane</keyword>
<reference evidence="2 3" key="1">
    <citation type="submission" date="2022-11" db="EMBL/GenBank/DDBJ databases">
        <title>Draft genome sequence of Saccharopolyspora sp. WRP15-2 isolated from rhizosphere soils of wild rice in Thailand.</title>
        <authorList>
            <person name="Duangmal K."/>
            <person name="Kammanee S."/>
            <person name="Muangham S."/>
        </authorList>
    </citation>
    <scope>NUCLEOTIDE SEQUENCE [LARGE SCALE GENOMIC DNA]</scope>
    <source>
        <strain evidence="2 3">WRP15-2</strain>
    </source>
</reference>
<proteinExistence type="predicted"/>
<evidence type="ECO:0000313" key="2">
    <source>
        <dbReference type="EMBL" id="MDA3627567.1"/>
    </source>
</evidence>
<feature type="transmembrane region" description="Helical" evidence="1">
    <location>
        <begin position="105"/>
        <end position="125"/>
    </location>
</feature>
<dbReference type="RefSeq" id="WP_270950244.1">
    <property type="nucleotide sequence ID" value="NZ_JAQGLA010000030.1"/>
</dbReference>
<dbReference type="Proteomes" id="UP001210380">
    <property type="component" value="Unassembled WGS sequence"/>
</dbReference>
<keyword evidence="3" id="KW-1185">Reference proteome</keyword>
<keyword evidence="1" id="KW-1133">Transmembrane helix</keyword>
<organism evidence="2 3">
    <name type="scientific">Saccharopolyspora oryzae</name>
    <dbReference type="NCBI Taxonomy" id="2997343"/>
    <lineage>
        <taxon>Bacteria</taxon>
        <taxon>Bacillati</taxon>
        <taxon>Actinomycetota</taxon>
        <taxon>Actinomycetes</taxon>
        <taxon>Pseudonocardiales</taxon>
        <taxon>Pseudonocardiaceae</taxon>
        <taxon>Saccharopolyspora</taxon>
    </lineage>
</organism>
<feature type="transmembrane region" description="Helical" evidence="1">
    <location>
        <begin position="20"/>
        <end position="44"/>
    </location>
</feature>
<sequence length="153" mass="16145">MDMYFAKNGHHGGGGLGIGLAVTPIILISLAFALLMIAAAWRLFSKAGQPGWAAIIPFYNTIVSLRIAGRPGWWLLLMFIPLVNVVVAIIFALDLAKSFGKGTGFGVLTFLFPVICIPILGFGGARYVGPGGQSPHAGQSYSDEASTARFAPH</sequence>
<accession>A0ABT4V0T4</accession>
<dbReference type="EMBL" id="JAQGLA010000030">
    <property type="protein sequence ID" value="MDA3627567.1"/>
    <property type="molecule type" value="Genomic_DNA"/>
</dbReference>
<gene>
    <name evidence="2" type="ORF">OU415_19140</name>
</gene>
<protein>
    <submittedName>
        <fullName evidence="2">DUF5684 domain-containing protein</fullName>
    </submittedName>
</protein>
<evidence type="ECO:0000256" key="1">
    <source>
        <dbReference type="SAM" id="Phobius"/>
    </source>
</evidence>
<evidence type="ECO:0000313" key="3">
    <source>
        <dbReference type="Proteomes" id="UP001210380"/>
    </source>
</evidence>
<keyword evidence="1" id="KW-0812">Transmembrane</keyword>